<keyword evidence="2" id="KW-1185">Reference proteome</keyword>
<dbReference type="PANTHER" id="PTHR28457:SF3">
    <property type="entry name" value="CILIARY-ASSOCIATED CALCIUM-BINDING COILED-COIL PROTEIN 1"/>
    <property type="match status" value="1"/>
</dbReference>
<dbReference type="Pfam" id="PF14769">
    <property type="entry name" value="CLAMP"/>
    <property type="match status" value="1"/>
</dbReference>
<organism evidence="1 2">
    <name type="scientific">Anabas testudineus</name>
    <name type="common">Climbing perch</name>
    <name type="synonym">Anthias testudineus</name>
    <dbReference type="NCBI Taxonomy" id="64144"/>
    <lineage>
        <taxon>Eukaryota</taxon>
        <taxon>Metazoa</taxon>
        <taxon>Chordata</taxon>
        <taxon>Craniata</taxon>
        <taxon>Vertebrata</taxon>
        <taxon>Euteleostomi</taxon>
        <taxon>Actinopterygii</taxon>
        <taxon>Neopterygii</taxon>
        <taxon>Teleostei</taxon>
        <taxon>Neoteleostei</taxon>
        <taxon>Acanthomorphata</taxon>
        <taxon>Anabantaria</taxon>
        <taxon>Anabantiformes</taxon>
        <taxon>Anabantoidei</taxon>
        <taxon>Anabantidae</taxon>
        <taxon>Anabas</taxon>
    </lineage>
</organism>
<reference evidence="1" key="1">
    <citation type="submission" date="2021-04" db="EMBL/GenBank/DDBJ databases">
        <authorList>
            <consortium name="Wellcome Sanger Institute Data Sharing"/>
        </authorList>
    </citation>
    <scope>NUCLEOTIDE SEQUENCE [LARGE SCALE GENOMIC DNA]</scope>
</reference>
<protein>
    <recommendedName>
        <fullName evidence="3">Ciliary associated calcium binding coiled-coil 1</fullName>
    </recommendedName>
</protein>
<dbReference type="GeneID" id="113156737"/>
<dbReference type="Ensembl" id="ENSATET00000034781.3">
    <property type="protein sequence ID" value="ENSATEP00000034283.2"/>
    <property type="gene ID" value="ENSATEG00000023557.3"/>
</dbReference>
<proteinExistence type="predicted"/>
<reference evidence="1" key="2">
    <citation type="submission" date="2025-08" db="UniProtKB">
        <authorList>
            <consortium name="Ensembl"/>
        </authorList>
    </citation>
    <scope>IDENTIFICATION</scope>
</reference>
<evidence type="ECO:0008006" key="3">
    <source>
        <dbReference type="Google" id="ProtNLM"/>
    </source>
</evidence>
<dbReference type="AlphaFoldDB" id="A0A3Q1JSV4"/>
<dbReference type="STRING" id="64144.ENSATEP00000034283"/>
<dbReference type="RefSeq" id="XP_026207797.1">
    <property type="nucleotide sequence ID" value="XM_026352012.1"/>
</dbReference>
<dbReference type="CTD" id="219621"/>
<dbReference type="OrthoDB" id="2126027at2759"/>
<dbReference type="GeneTree" id="ENSGT00940000165236"/>
<dbReference type="Proteomes" id="UP000265040">
    <property type="component" value="Chromosome 19"/>
</dbReference>
<sequence>MSGGATRREKKEQVKVQDRKLQKQDIVFLQWGALSHQQIEDLLQRSAEELQWELKEILGFKNYQTCMREAALLDYNVCGFWWAKEASFTPAQTSFTMAVLHMLLENIREKQMSLVENLMEFAKALGSACQCSTSEEDATSLLNTEEAIMLISYIRKSLFQKYRLYELHLSTPRDELLLGMERTIEVFTCQDAFTPLEEGISTHLFPDIQKNQEISDNLQLQEKTSATDQNDRNTVLPNT</sequence>
<dbReference type="InterPro" id="IPR032727">
    <property type="entry name" value="CLAMP"/>
</dbReference>
<dbReference type="PANTHER" id="PTHR28457">
    <property type="entry name" value="COILED-COIL DOMAIN-CONTAINING PROTEIN 189"/>
    <property type="match status" value="1"/>
</dbReference>
<reference evidence="1" key="3">
    <citation type="submission" date="2025-09" db="UniProtKB">
        <authorList>
            <consortium name="Ensembl"/>
        </authorList>
    </citation>
    <scope>IDENTIFICATION</scope>
</reference>
<evidence type="ECO:0000313" key="2">
    <source>
        <dbReference type="Proteomes" id="UP000265040"/>
    </source>
</evidence>
<evidence type="ECO:0000313" key="1">
    <source>
        <dbReference type="Ensembl" id="ENSATEP00000034283.2"/>
    </source>
</evidence>
<accession>A0A3Q1JSV4</accession>
<name>A0A3Q1JSV4_ANATE</name>
<dbReference type="InParanoid" id="A0A3Q1JSV4"/>